<feature type="signal peptide" evidence="1">
    <location>
        <begin position="1"/>
        <end position="27"/>
    </location>
</feature>
<dbReference type="SUPFAM" id="SSF100910">
    <property type="entry name" value="Chemosensory protein Csp2"/>
    <property type="match status" value="1"/>
</dbReference>
<feature type="chain" id="PRO_5018315492" evidence="1">
    <location>
        <begin position="28"/>
        <end position="137"/>
    </location>
</feature>
<protein>
    <submittedName>
        <fullName evidence="2">Chemosensory protein 4</fullName>
    </submittedName>
</protein>
<sequence>MSDALRSMRSAGQLVLLFLGLALVVLAQEEDYEKAFESVDPDEILNNDRILDSYVRCFLGTGSCNEHAATIKKTIPEVMSTVCGKCSDKQKAVFKHSLEVFIPKRPEDWKKMLKAYDPNGEYEPKIMEFLKTWTPPS</sequence>
<accession>A0A3G2GRR2</accession>
<dbReference type="InterPro" id="IPR036682">
    <property type="entry name" value="OS_D_A10/PebIII_sf"/>
</dbReference>
<dbReference type="EMBL" id="MG719248">
    <property type="protein sequence ID" value="AYN07332.1"/>
    <property type="molecule type" value="mRNA"/>
</dbReference>
<gene>
    <name evidence="2" type="primary">CSP4</name>
</gene>
<dbReference type="InterPro" id="IPR005055">
    <property type="entry name" value="A10/PebIII"/>
</dbReference>
<dbReference type="Pfam" id="PF03392">
    <property type="entry name" value="OS-D"/>
    <property type="match status" value="1"/>
</dbReference>
<reference evidence="2" key="1">
    <citation type="submission" date="2017-12" db="EMBL/GenBank/DDBJ databases">
        <authorList>
            <person name="Song Y."/>
        </authorList>
    </citation>
    <scope>NUCLEOTIDE SEQUENCE</scope>
    <source>
        <tissue evidence="2">Antennae</tissue>
    </source>
</reference>
<proteinExistence type="evidence at transcript level"/>
<evidence type="ECO:0000313" key="2">
    <source>
        <dbReference type="EMBL" id="AYN07332.1"/>
    </source>
</evidence>
<keyword evidence="1" id="KW-0732">Signal</keyword>
<dbReference type="Gene3D" id="1.10.2080.10">
    <property type="entry name" value="Insect odorant-binding protein A10/Ejaculatory bulb-specific protein 3"/>
    <property type="match status" value="1"/>
</dbReference>
<organism evidence="2">
    <name type="scientific">Yemma signatus</name>
    <dbReference type="NCBI Taxonomy" id="300820"/>
    <lineage>
        <taxon>Eukaryota</taxon>
        <taxon>Metazoa</taxon>
        <taxon>Ecdysozoa</taxon>
        <taxon>Arthropoda</taxon>
        <taxon>Hexapoda</taxon>
        <taxon>Insecta</taxon>
        <taxon>Pterygota</taxon>
        <taxon>Neoptera</taxon>
        <taxon>Paraneoptera</taxon>
        <taxon>Hemiptera</taxon>
        <taxon>Heteroptera</taxon>
        <taxon>Panheteroptera</taxon>
        <taxon>Pentatomomorpha</taxon>
        <taxon>Lygaeoidea</taxon>
        <taxon>Berytidae</taxon>
        <taxon>Yemma</taxon>
    </lineage>
</organism>
<dbReference type="AlphaFoldDB" id="A0A3G2GRR2"/>
<name>A0A3G2GRR2_9HEMI</name>
<evidence type="ECO:0000256" key="1">
    <source>
        <dbReference type="SAM" id="SignalP"/>
    </source>
</evidence>
<dbReference type="PANTHER" id="PTHR11257">
    <property type="entry name" value="CHEMOSENSORY PROTEIN-RELATED"/>
    <property type="match status" value="1"/>
</dbReference>
<dbReference type="PANTHER" id="PTHR11257:SF13">
    <property type="entry name" value="GEO07322P1"/>
    <property type="match status" value="1"/>
</dbReference>